<evidence type="ECO:0000313" key="9">
    <source>
        <dbReference type="Proteomes" id="UP000245998"/>
    </source>
</evidence>
<name>A0A2U1K8K3_9BACI</name>
<comment type="similarity">
    <text evidence="2 6">Belongs to the flagella basal body rod proteins family.</text>
</comment>
<evidence type="ECO:0000256" key="2">
    <source>
        <dbReference type="ARBA" id="ARBA00009677"/>
    </source>
</evidence>
<dbReference type="GO" id="GO:0071978">
    <property type="term" value="P:bacterial-type flagellum-dependent swarming motility"/>
    <property type="evidence" value="ECO:0007669"/>
    <property type="project" value="TreeGrafter"/>
</dbReference>
<comment type="function">
    <text evidence="5 6">Structural component of flagellum, the bacterial motility apparatus. Part of the rod structure of flagellar basal body.</text>
</comment>
<keyword evidence="8" id="KW-0969">Cilium</keyword>
<dbReference type="RefSeq" id="WP_116553002.1">
    <property type="nucleotide sequence ID" value="NZ_QCZG01000001.1"/>
</dbReference>
<dbReference type="OrthoDB" id="9792068at2"/>
<dbReference type="AlphaFoldDB" id="A0A2U1K8K3"/>
<dbReference type="PANTHER" id="PTHR30435:SF12">
    <property type="entry name" value="FLAGELLAR BASAL BODY ROD PROTEIN FLGB"/>
    <property type="match status" value="1"/>
</dbReference>
<keyword evidence="9" id="KW-1185">Reference proteome</keyword>
<accession>A0A2U1K8K3</accession>
<gene>
    <name evidence="8" type="ORF">DCC39_00995</name>
</gene>
<comment type="caution">
    <text evidence="8">The sequence shown here is derived from an EMBL/GenBank/DDBJ whole genome shotgun (WGS) entry which is preliminary data.</text>
</comment>
<comment type="subcellular location">
    <subcellularLocation>
        <location evidence="1 6">Bacterial flagellum basal body</location>
    </subcellularLocation>
</comment>
<proteinExistence type="inferred from homology"/>
<dbReference type="EMBL" id="QCZG01000001">
    <property type="protein sequence ID" value="PWA13498.1"/>
    <property type="molecule type" value="Genomic_DNA"/>
</dbReference>
<evidence type="ECO:0000256" key="1">
    <source>
        <dbReference type="ARBA" id="ARBA00004117"/>
    </source>
</evidence>
<dbReference type="GO" id="GO:0030694">
    <property type="term" value="C:bacterial-type flagellum basal body, rod"/>
    <property type="evidence" value="ECO:0007669"/>
    <property type="project" value="InterPro"/>
</dbReference>
<dbReference type="NCBIfam" id="TIGR01396">
    <property type="entry name" value="FlgB"/>
    <property type="match status" value="1"/>
</dbReference>
<evidence type="ECO:0000313" key="8">
    <source>
        <dbReference type="EMBL" id="PWA13498.1"/>
    </source>
</evidence>
<dbReference type="InterPro" id="IPR006300">
    <property type="entry name" value="FlgB"/>
</dbReference>
<reference evidence="8 9" key="1">
    <citation type="submission" date="2018-04" db="EMBL/GenBank/DDBJ databases">
        <title>Camelliibacillus theae gen. nov., sp. nov., isolated from Pu'er tea.</title>
        <authorList>
            <person name="Niu L."/>
        </authorList>
    </citation>
    <scope>NUCLEOTIDE SEQUENCE [LARGE SCALE GENOMIC DNA]</scope>
    <source>
        <strain evidence="8 9">T8</strain>
    </source>
</reference>
<keyword evidence="8" id="KW-0282">Flagellum</keyword>
<dbReference type="Proteomes" id="UP000245998">
    <property type="component" value="Unassembled WGS sequence"/>
</dbReference>
<dbReference type="Pfam" id="PF00460">
    <property type="entry name" value="Flg_bb_rod"/>
    <property type="match status" value="1"/>
</dbReference>
<organism evidence="8 9">
    <name type="scientific">Pueribacillus theae</name>
    <dbReference type="NCBI Taxonomy" id="2171751"/>
    <lineage>
        <taxon>Bacteria</taxon>
        <taxon>Bacillati</taxon>
        <taxon>Bacillota</taxon>
        <taxon>Bacilli</taxon>
        <taxon>Bacillales</taxon>
        <taxon>Bacillaceae</taxon>
        <taxon>Pueribacillus</taxon>
    </lineage>
</organism>
<sequence>MDLFSDSTLSALERRLHASSVRQNVISQNIANADTPHYKAKEVIFKDELSKAIGLQAKRTDNRHFNFAATQQNSGYTVATKNKSIMNNNGNNVDIDREMSLLAENQIYYNALIERINGKFSSLKNVAKGGK</sequence>
<dbReference type="InterPro" id="IPR001444">
    <property type="entry name" value="Flag_bb_rod_N"/>
</dbReference>
<keyword evidence="8" id="KW-0966">Cell projection</keyword>
<evidence type="ECO:0000259" key="7">
    <source>
        <dbReference type="Pfam" id="PF00460"/>
    </source>
</evidence>
<protein>
    <recommendedName>
        <fullName evidence="3 6">Flagellar basal body rod protein FlgB</fullName>
    </recommendedName>
</protein>
<feature type="domain" description="Flagellar basal body rod protein N-terminal" evidence="7">
    <location>
        <begin position="12"/>
        <end position="39"/>
    </location>
</feature>
<dbReference type="PIRSF" id="PIRSF002889">
    <property type="entry name" value="Rod_FlgB"/>
    <property type="match status" value="1"/>
</dbReference>
<evidence type="ECO:0000256" key="6">
    <source>
        <dbReference type="PIRNR" id="PIRNR002889"/>
    </source>
</evidence>
<keyword evidence="4 6" id="KW-0975">Bacterial flagellum</keyword>
<dbReference type="PANTHER" id="PTHR30435">
    <property type="entry name" value="FLAGELLAR PROTEIN"/>
    <property type="match status" value="1"/>
</dbReference>
<comment type="subunit">
    <text evidence="6">The basal body constitutes a major portion of the flagellar organelle and consists of a number of rings mounted on a central rod.</text>
</comment>
<evidence type="ECO:0000256" key="3">
    <source>
        <dbReference type="ARBA" id="ARBA00014376"/>
    </source>
</evidence>
<evidence type="ECO:0000256" key="4">
    <source>
        <dbReference type="ARBA" id="ARBA00023143"/>
    </source>
</evidence>
<evidence type="ECO:0000256" key="5">
    <source>
        <dbReference type="ARBA" id="ARBA00024934"/>
    </source>
</evidence>